<dbReference type="eggNOG" id="COG0510">
    <property type="taxonomic scope" value="Bacteria"/>
</dbReference>
<protein>
    <submittedName>
        <fullName evidence="3">Aminoglycoside phosphotransferase</fullName>
    </submittedName>
</protein>
<gene>
    <name evidence="3" type="ORF">AFR_22795</name>
</gene>
<dbReference type="eggNOG" id="COG3642">
    <property type="taxonomic scope" value="Bacteria"/>
</dbReference>
<dbReference type="Gene3D" id="3.90.1200.10">
    <property type="match status" value="1"/>
</dbReference>
<dbReference type="Proteomes" id="UP000017746">
    <property type="component" value="Chromosome"/>
</dbReference>
<dbReference type="InterPro" id="IPR002575">
    <property type="entry name" value="Aminoglycoside_PTrfase"/>
</dbReference>
<feature type="domain" description="Aminoglycoside phosphotransferase" evidence="2">
    <location>
        <begin position="2"/>
        <end position="94"/>
    </location>
</feature>
<evidence type="ECO:0000256" key="1">
    <source>
        <dbReference type="SAM" id="MobiDB-lite"/>
    </source>
</evidence>
<name>U5W107_9ACTN</name>
<dbReference type="SUPFAM" id="SSF56112">
    <property type="entry name" value="Protein kinase-like (PK-like)"/>
    <property type="match status" value="1"/>
</dbReference>
<sequence>MRPLRHGYTNDTRGDGSVVIKRYTGPDAPRRWATERDALETLAGRLPVPAVLAARTGELHLAHLPGVHGQELIDAGQAPAVLHSCGTMLRRLQSEGVVHGDYGPNNLLFDAHTYEVSAVLDWEWSHPGTGTIGDLAWCEWIVRTHHPAETGALPELFAGYGSRPPWNERRSAMLAKCRQMLALRRQLGTADPGYTRWEGHIATTSDWAE</sequence>
<dbReference type="GO" id="GO:0016740">
    <property type="term" value="F:transferase activity"/>
    <property type="evidence" value="ECO:0007669"/>
    <property type="project" value="UniProtKB-KW"/>
</dbReference>
<evidence type="ECO:0000259" key="2">
    <source>
        <dbReference type="Pfam" id="PF01636"/>
    </source>
</evidence>
<feature type="domain" description="Aminoglycoside phosphotransferase" evidence="2">
    <location>
        <begin position="95"/>
        <end position="161"/>
    </location>
</feature>
<evidence type="ECO:0000313" key="3">
    <source>
        <dbReference type="EMBL" id="AGZ42829.1"/>
    </source>
</evidence>
<dbReference type="STRING" id="1246995.AFR_22795"/>
<dbReference type="RefSeq" id="WP_023363325.1">
    <property type="nucleotide sequence ID" value="NC_022657.1"/>
</dbReference>
<dbReference type="OrthoDB" id="7326703at2"/>
<accession>U5W107</accession>
<dbReference type="PATRIC" id="fig|1246995.3.peg.4620"/>
<keyword evidence="4" id="KW-1185">Reference proteome</keyword>
<organism evidence="3 4">
    <name type="scientific">Actinoplanes friuliensis DSM 7358</name>
    <dbReference type="NCBI Taxonomy" id="1246995"/>
    <lineage>
        <taxon>Bacteria</taxon>
        <taxon>Bacillati</taxon>
        <taxon>Actinomycetota</taxon>
        <taxon>Actinomycetes</taxon>
        <taxon>Micromonosporales</taxon>
        <taxon>Micromonosporaceae</taxon>
        <taxon>Actinoplanes</taxon>
    </lineage>
</organism>
<proteinExistence type="predicted"/>
<dbReference type="InterPro" id="IPR011009">
    <property type="entry name" value="Kinase-like_dom_sf"/>
</dbReference>
<keyword evidence="3" id="KW-0808">Transferase</keyword>
<dbReference type="Pfam" id="PF01636">
    <property type="entry name" value="APH"/>
    <property type="match status" value="2"/>
</dbReference>
<dbReference type="EMBL" id="CP006272">
    <property type="protein sequence ID" value="AGZ42829.1"/>
    <property type="molecule type" value="Genomic_DNA"/>
</dbReference>
<feature type="region of interest" description="Disordered" evidence="1">
    <location>
        <begin position="1"/>
        <end position="21"/>
    </location>
</feature>
<dbReference type="AlphaFoldDB" id="U5W107"/>
<reference evidence="3 4" key="1">
    <citation type="journal article" date="2014" name="J. Biotechnol.">
        <title>Complete genome sequence of the actinobacterium Actinoplanes friuliensis HAG 010964, producer of the lipopeptide antibiotic friulimycin.</title>
        <authorList>
            <person name="Ruckert C."/>
            <person name="Szczepanowski R."/>
            <person name="Albersmeier A."/>
            <person name="Goesmann A."/>
            <person name="Fischer N."/>
            <person name="Steinkamper A."/>
            <person name="Puhler A."/>
            <person name="Biener R."/>
            <person name="Schwartz D."/>
            <person name="Kalinowski J."/>
        </authorList>
    </citation>
    <scope>NUCLEOTIDE SEQUENCE [LARGE SCALE GENOMIC DNA]</scope>
    <source>
        <strain evidence="3 4">DSM 7358</strain>
    </source>
</reference>
<dbReference type="KEGG" id="afs:AFR_22795"/>
<dbReference type="HOGENOM" id="CLU_105423_0_0_11"/>
<evidence type="ECO:0000313" key="4">
    <source>
        <dbReference type="Proteomes" id="UP000017746"/>
    </source>
</evidence>